<evidence type="ECO:0000256" key="15">
    <source>
        <dbReference type="SAM" id="MobiDB-lite"/>
    </source>
</evidence>
<evidence type="ECO:0000256" key="2">
    <source>
        <dbReference type="ARBA" id="ARBA00004174"/>
    </source>
</evidence>
<evidence type="ECO:0000256" key="13">
    <source>
        <dbReference type="PIRSR" id="PIRSR602401-1"/>
    </source>
</evidence>
<dbReference type="PANTHER" id="PTHR24292">
    <property type="entry name" value="CYTOCHROME P450"/>
    <property type="match status" value="1"/>
</dbReference>
<reference evidence="16" key="1">
    <citation type="submission" date="2021-10" db="EMBL/GenBank/DDBJ databases">
        <authorList>
            <person name="Chang G."/>
        </authorList>
    </citation>
    <scope>NUCLEOTIDE SEQUENCE</scope>
</reference>
<keyword evidence="9 14" id="KW-0560">Oxidoreductase</keyword>
<comment type="subcellular location">
    <subcellularLocation>
        <location evidence="3">Endoplasmic reticulum membrane</location>
        <topology evidence="3">Peripheral membrane protein</topology>
    </subcellularLocation>
    <subcellularLocation>
        <location evidence="2">Microsome membrane</location>
        <topology evidence="2">Peripheral membrane protein</topology>
    </subcellularLocation>
</comment>
<gene>
    <name evidence="16" type="primary">CYP9Z1</name>
</gene>
<feature type="binding site" description="axial binding residue" evidence="13">
    <location>
        <position position="190"/>
    </location>
    <ligand>
        <name>heme</name>
        <dbReference type="ChEBI" id="CHEBI:30413"/>
    </ligand>
    <ligandPart>
        <name>Fe</name>
        <dbReference type="ChEBI" id="CHEBI:18248"/>
    </ligandPart>
</feature>
<evidence type="ECO:0000256" key="8">
    <source>
        <dbReference type="ARBA" id="ARBA00022848"/>
    </source>
</evidence>
<name>A0A9E7V379_9CUCU</name>
<feature type="region of interest" description="Disordered" evidence="15">
    <location>
        <begin position="282"/>
        <end position="320"/>
    </location>
</feature>
<evidence type="ECO:0000256" key="5">
    <source>
        <dbReference type="ARBA" id="ARBA00022617"/>
    </source>
</evidence>
<dbReference type="InterPro" id="IPR036396">
    <property type="entry name" value="Cyt_P450_sf"/>
</dbReference>
<evidence type="ECO:0000256" key="9">
    <source>
        <dbReference type="ARBA" id="ARBA00023002"/>
    </source>
</evidence>
<dbReference type="SUPFAM" id="SSF48264">
    <property type="entry name" value="Cytochrome P450"/>
    <property type="match status" value="1"/>
</dbReference>
<dbReference type="EMBL" id="OK490356">
    <property type="protein sequence ID" value="UYU26123.1"/>
    <property type="molecule type" value="mRNA"/>
</dbReference>
<keyword evidence="11 14" id="KW-0503">Monooxygenase</keyword>
<evidence type="ECO:0000256" key="12">
    <source>
        <dbReference type="ARBA" id="ARBA00023136"/>
    </source>
</evidence>
<dbReference type="GO" id="GO:0016705">
    <property type="term" value="F:oxidoreductase activity, acting on paired donors, with incorporation or reduction of molecular oxygen"/>
    <property type="evidence" value="ECO:0007669"/>
    <property type="project" value="InterPro"/>
</dbReference>
<keyword evidence="7" id="KW-0256">Endoplasmic reticulum</keyword>
<dbReference type="GO" id="GO:0020037">
    <property type="term" value="F:heme binding"/>
    <property type="evidence" value="ECO:0007669"/>
    <property type="project" value="InterPro"/>
</dbReference>
<sequence length="343" mass="40297">MKIGMICYQLLMNVHEEPPEEDDDGPPRKLEIDDIASQALIFFLGGFETVTSSMCFMAYELAANPAIQKRLIKEIDEYKKKNPVPQYDHIVHNLQYLDMVLAEVFRKWPPILNLDRICTQDYEINPTSSDEEKITIEKDDLVWLPVWCIHHDPKYWPEPEKFDPERFNVENRPKNQDGKYIPFGLGGRSCIGARFAIIKIKLLFFELLQRFRIVSIPKSHIPFVPIKHTFNLASKYDFWFGLEKRKDKPTTLVENEDDKDKKLDEEKNNGINIFNIFNRKEEDENKEEDKGNSDEIIEDNKDNKAVDQNGKKKDDKKDEKIIDKAEEKVVRIKHKTELRKRGG</sequence>
<dbReference type="PRINTS" id="PR00385">
    <property type="entry name" value="P450"/>
</dbReference>
<keyword evidence="10 13" id="KW-0408">Iron</keyword>
<dbReference type="InterPro" id="IPR002401">
    <property type="entry name" value="Cyt_P450_E_grp-I"/>
</dbReference>
<evidence type="ECO:0000256" key="14">
    <source>
        <dbReference type="RuleBase" id="RU000461"/>
    </source>
</evidence>
<dbReference type="Gene3D" id="1.10.630.10">
    <property type="entry name" value="Cytochrome P450"/>
    <property type="match status" value="1"/>
</dbReference>
<accession>A0A9E7V379</accession>
<dbReference type="PROSITE" id="PS00086">
    <property type="entry name" value="CYTOCHROME_P450"/>
    <property type="match status" value="1"/>
</dbReference>
<comment type="similarity">
    <text evidence="4 14">Belongs to the cytochrome P450 family.</text>
</comment>
<dbReference type="InterPro" id="IPR017972">
    <property type="entry name" value="Cyt_P450_CS"/>
</dbReference>
<evidence type="ECO:0000256" key="4">
    <source>
        <dbReference type="ARBA" id="ARBA00010617"/>
    </source>
</evidence>
<evidence type="ECO:0000256" key="7">
    <source>
        <dbReference type="ARBA" id="ARBA00022824"/>
    </source>
</evidence>
<evidence type="ECO:0000256" key="10">
    <source>
        <dbReference type="ARBA" id="ARBA00023004"/>
    </source>
</evidence>
<evidence type="ECO:0000256" key="3">
    <source>
        <dbReference type="ARBA" id="ARBA00004406"/>
    </source>
</evidence>
<dbReference type="AlphaFoldDB" id="A0A9E7V379"/>
<dbReference type="Pfam" id="PF00067">
    <property type="entry name" value="p450"/>
    <property type="match status" value="1"/>
</dbReference>
<keyword evidence="6 13" id="KW-0479">Metal-binding</keyword>
<keyword evidence="12" id="KW-0472">Membrane</keyword>
<keyword evidence="5 13" id="KW-0349">Heme</keyword>
<protein>
    <submittedName>
        <fullName evidence="16">Cytochrome P450 9Z1</fullName>
    </submittedName>
</protein>
<keyword evidence="8" id="KW-0492">Microsome</keyword>
<evidence type="ECO:0000256" key="11">
    <source>
        <dbReference type="ARBA" id="ARBA00023033"/>
    </source>
</evidence>
<organism evidence="16">
    <name type="scientific">Propylea japonica</name>
    <dbReference type="NCBI Taxonomy" id="158624"/>
    <lineage>
        <taxon>Eukaryota</taxon>
        <taxon>Metazoa</taxon>
        <taxon>Ecdysozoa</taxon>
        <taxon>Arthropoda</taxon>
        <taxon>Hexapoda</taxon>
        <taxon>Insecta</taxon>
        <taxon>Pterygota</taxon>
        <taxon>Neoptera</taxon>
        <taxon>Endopterygota</taxon>
        <taxon>Coleoptera</taxon>
        <taxon>Polyphaga</taxon>
        <taxon>Cucujiformia</taxon>
        <taxon>Coccinelloidea</taxon>
        <taxon>Coccinellidae</taxon>
        <taxon>Coccinellinae</taxon>
        <taxon>Coccinellini</taxon>
        <taxon>Propylea</taxon>
    </lineage>
</organism>
<evidence type="ECO:0000313" key="16">
    <source>
        <dbReference type="EMBL" id="UYU26123.1"/>
    </source>
</evidence>
<dbReference type="GO" id="GO:0005506">
    <property type="term" value="F:iron ion binding"/>
    <property type="evidence" value="ECO:0007669"/>
    <property type="project" value="InterPro"/>
</dbReference>
<proteinExistence type="evidence at transcript level"/>
<dbReference type="PRINTS" id="PR00463">
    <property type="entry name" value="EP450I"/>
</dbReference>
<dbReference type="PANTHER" id="PTHR24292:SF54">
    <property type="entry name" value="CYP9F3-RELATED"/>
    <property type="match status" value="1"/>
</dbReference>
<dbReference type="InterPro" id="IPR050476">
    <property type="entry name" value="Insect_CytP450_Detox"/>
</dbReference>
<comment type="cofactor">
    <cofactor evidence="1 13">
        <name>heme</name>
        <dbReference type="ChEBI" id="CHEBI:30413"/>
    </cofactor>
</comment>
<evidence type="ECO:0000256" key="6">
    <source>
        <dbReference type="ARBA" id="ARBA00022723"/>
    </source>
</evidence>
<dbReference type="GO" id="GO:0005789">
    <property type="term" value="C:endoplasmic reticulum membrane"/>
    <property type="evidence" value="ECO:0007669"/>
    <property type="project" value="UniProtKB-SubCell"/>
</dbReference>
<dbReference type="InterPro" id="IPR001128">
    <property type="entry name" value="Cyt_P450"/>
</dbReference>
<dbReference type="GO" id="GO:0004497">
    <property type="term" value="F:monooxygenase activity"/>
    <property type="evidence" value="ECO:0007669"/>
    <property type="project" value="UniProtKB-KW"/>
</dbReference>
<evidence type="ECO:0000256" key="1">
    <source>
        <dbReference type="ARBA" id="ARBA00001971"/>
    </source>
</evidence>